<dbReference type="PANTHER" id="PTHR46500:SF1">
    <property type="entry name" value="CILIA- AND FLAGELLA-ASSOCIATED PROTEIN 221"/>
    <property type="match status" value="1"/>
</dbReference>
<evidence type="ECO:0000256" key="1">
    <source>
        <dbReference type="SAM" id="MobiDB-lite"/>
    </source>
</evidence>
<dbReference type="EMBL" id="JAVHJS010000024">
    <property type="protein sequence ID" value="KAK2817836.1"/>
    <property type="molecule type" value="Genomic_DNA"/>
</dbReference>
<dbReference type="InterPro" id="IPR029676">
    <property type="entry name" value="CFAP221"/>
</dbReference>
<protein>
    <recommendedName>
        <fullName evidence="4">Cilia- and flagella-associated protein 221</fullName>
    </recommendedName>
</protein>
<dbReference type="GO" id="GO:0003341">
    <property type="term" value="P:cilium movement"/>
    <property type="evidence" value="ECO:0007669"/>
    <property type="project" value="InterPro"/>
</dbReference>
<dbReference type="InterPro" id="IPR013783">
    <property type="entry name" value="Ig-like_fold"/>
</dbReference>
<evidence type="ECO:0008006" key="4">
    <source>
        <dbReference type="Google" id="ProtNLM"/>
    </source>
</evidence>
<name>A0AA88LPD5_TACVA</name>
<dbReference type="Pfam" id="PF24771">
    <property type="entry name" value="Ig_CFAP74_1st"/>
    <property type="match status" value="1"/>
</dbReference>
<evidence type="ECO:0000313" key="2">
    <source>
        <dbReference type="EMBL" id="KAK2817836.1"/>
    </source>
</evidence>
<organism evidence="2 3">
    <name type="scientific">Tachysurus vachellii</name>
    <name type="common">Darkbarbel catfish</name>
    <name type="synonym">Pelteobagrus vachellii</name>
    <dbReference type="NCBI Taxonomy" id="175792"/>
    <lineage>
        <taxon>Eukaryota</taxon>
        <taxon>Metazoa</taxon>
        <taxon>Chordata</taxon>
        <taxon>Craniata</taxon>
        <taxon>Vertebrata</taxon>
        <taxon>Euteleostomi</taxon>
        <taxon>Actinopterygii</taxon>
        <taxon>Neopterygii</taxon>
        <taxon>Teleostei</taxon>
        <taxon>Ostariophysi</taxon>
        <taxon>Siluriformes</taxon>
        <taxon>Bagridae</taxon>
        <taxon>Tachysurus</taxon>
    </lineage>
</organism>
<evidence type="ECO:0000313" key="3">
    <source>
        <dbReference type="Proteomes" id="UP001187315"/>
    </source>
</evidence>
<dbReference type="PANTHER" id="PTHR46500">
    <property type="entry name" value="CILIA- AND FLAGELLA-ASSOCIATED PROTEIN 221"/>
    <property type="match status" value="1"/>
</dbReference>
<accession>A0AA88LPD5</accession>
<dbReference type="GO" id="GO:0044458">
    <property type="term" value="P:motile cilium assembly"/>
    <property type="evidence" value="ECO:0007669"/>
    <property type="project" value="TreeGrafter"/>
</dbReference>
<keyword evidence="3" id="KW-1185">Reference proteome</keyword>
<proteinExistence type="predicted"/>
<sequence>MATELLTWLLRFGNKNCTEKTKSPPSLDHCTYLDAAKKTIQPLSQLVEETRKTSKVSHHLLETRSFANVKCNNVVVAEPSELHFSGFEVGKEYKKSVKLINIYPEVIQVHILPTQTKYFRTECMQKSRLAPGLSHTITVHFSPDEWRYFFDSIRIHCKGEENLLVNIHAYPVIDDLNIPSQINLFPVPLGQSSTCVIPLSCSCPVDFEFQVQCLKSHEAFSIYPFSGIIPAKGKTDLSVTFLPEQYGMAEITLQLVISQFNLKPFICTLTASCSPNLTLNHQKENKEDSKTAEDVQTEKVMYIVAPKLRAKLTPRLEKHNKKKIKSDTYTQISDVALSKHGLVKMLIQRQDKMSYKDLREAMSQTTSAYQTRQMKEAAFENQVRIYAQKANQFQWQVQLGDDLFSAEQKIQILKEQEVAASMYMMNKDMDGREMDTNQVFPKLSSHRVVRCAGQIPDCTPVFDSYGSSQLEVRWRALRLFQQAVRKVILQICMNKRLLRLRDVASSTKRQVRGEKNKDMYEKKELLNLSSGKMQPFMSPIVPPTKHPEELLINTIGKVQVGLLVENVTSSIPLFKLKVPQHYKLMGYQKVTLYDSKDFFAPKTQCRQLRTGTQNEPLPMVLSPDLIPYKEKELQEEERPEPDLNHMLLFSTPHNVLKPQNVHPLRIFNPAPSVYAFKPTPLYLESDPEFHLCPHTRHTICKNSTQKRFLDREDIMKGTMIWKKVPCVALSTVSSIPAQTSSWTPRMRDPFTSLVLPLETPPSLKDLPDNIREDISFEEAEDTGVRLNPDMVHAEFVAFENSPFKTSKEDSIKDDRDTHEKPLESSLKSPTNKLGSKVLARMKYIKSLSGNSAVSHEQ</sequence>
<dbReference type="Gene3D" id="2.60.40.10">
    <property type="entry name" value="Immunoglobulins"/>
    <property type="match status" value="2"/>
</dbReference>
<gene>
    <name evidence="2" type="ORF">Q7C36_021769</name>
</gene>
<feature type="compositionally biased region" description="Basic and acidic residues" evidence="1">
    <location>
        <begin position="805"/>
        <end position="822"/>
    </location>
</feature>
<dbReference type="AlphaFoldDB" id="A0AA88LPD5"/>
<comment type="caution">
    <text evidence="2">The sequence shown here is derived from an EMBL/GenBank/DDBJ whole genome shotgun (WGS) entry which is preliminary data.</text>
</comment>
<dbReference type="GO" id="GO:0097729">
    <property type="term" value="C:9+2 motile cilium"/>
    <property type="evidence" value="ECO:0007669"/>
    <property type="project" value="TreeGrafter"/>
</dbReference>
<reference evidence="2" key="1">
    <citation type="submission" date="2023-08" db="EMBL/GenBank/DDBJ databases">
        <title>Pelteobagrus vachellii genome.</title>
        <authorList>
            <person name="Liu H."/>
        </authorList>
    </citation>
    <scope>NUCLEOTIDE SEQUENCE</scope>
    <source>
        <strain evidence="2">PRFRI_2022a</strain>
        <tissue evidence="2">Muscle</tissue>
    </source>
</reference>
<dbReference type="Proteomes" id="UP001187315">
    <property type="component" value="Unassembled WGS sequence"/>
</dbReference>
<feature type="region of interest" description="Disordered" evidence="1">
    <location>
        <begin position="805"/>
        <end position="833"/>
    </location>
</feature>